<sequence>MQALKDEFLADCPTEKGFRQRGMNMTRIEVFVDAAFAFAVTMLVISIDQIPRSVPELIEISKYIPGFVLSVAQLVFVWHSHATWSKQFGLEDGKTVFLSSSLLVVMLIFIYPLKMMFQGLFAWLTDGYLPSQYNLSNYDELRILFLYFAAGFFLISLIFLALYKHALNRQKELKLSDYEMFHTRTEIMMRLNMMTVCALAFIFPMLVSDQWLPLTGFTYALLGPSSYLLYKHRDKKWQQINQSP</sequence>
<evidence type="ECO:0000256" key="5">
    <source>
        <dbReference type="ARBA" id="ARBA00022692"/>
    </source>
</evidence>
<feature type="transmembrane region" description="Helical" evidence="13">
    <location>
        <begin position="30"/>
        <end position="51"/>
    </location>
</feature>
<keyword evidence="6" id="KW-0631">Potassium channel</keyword>
<evidence type="ECO:0000256" key="13">
    <source>
        <dbReference type="SAM" id="Phobius"/>
    </source>
</evidence>
<reference evidence="14 15" key="1">
    <citation type="submission" date="2019-03" db="EMBL/GenBank/DDBJ databases">
        <title>Genomic Encyclopedia of Type Strains, Phase IV (KMG-IV): sequencing the most valuable type-strain genomes for metagenomic binning, comparative biology and taxonomic classification.</title>
        <authorList>
            <person name="Goeker M."/>
        </authorList>
    </citation>
    <scope>NUCLEOTIDE SEQUENCE [LARGE SCALE GENOMIC DNA]</scope>
    <source>
        <strain evidence="14 15">DSM 25488</strain>
    </source>
</reference>
<keyword evidence="15" id="KW-1185">Reference proteome</keyword>
<evidence type="ECO:0000256" key="6">
    <source>
        <dbReference type="ARBA" id="ARBA00022826"/>
    </source>
</evidence>
<keyword evidence="5 13" id="KW-0812">Transmembrane</keyword>
<proteinExistence type="inferred from homology"/>
<evidence type="ECO:0000313" key="15">
    <source>
        <dbReference type="Proteomes" id="UP000295724"/>
    </source>
</evidence>
<dbReference type="EMBL" id="SNZB01000007">
    <property type="protein sequence ID" value="TDR16797.1"/>
    <property type="molecule type" value="Genomic_DNA"/>
</dbReference>
<organism evidence="14 15">
    <name type="scientific">Marinicella litoralis</name>
    <dbReference type="NCBI Taxonomy" id="644220"/>
    <lineage>
        <taxon>Bacteria</taxon>
        <taxon>Pseudomonadati</taxon>
        <taxon>Pseudomonadota</taxon>
        <taxon>Gammaproteobacteria</taxon>
        <taxon>Lysobacterales</taxon>
        <taxon>Marinicellaceae</taxon>
        <taxon>Marinicella</taxon>
    </lineage>
</organism>
<dbReference type="InterPro" id="IPR010617">
    <property type="entry name" value="TMEM175-like"/>
</dbReference>
<evidence type="ECO:0000256" key="4">
    <source>
        <dbReference type="ARBA" id="ARBA00022538"/>
    </source>
</evidence>
<evidence type="ECO:0000256" key="8">
    <source>
        <dbReference type="ARBA" id="ARBA00022989"/>
    </source>
</evidence>
<dbReference type="RefSeq" id="WP_099020017.1">
    <property type="nucleotide sequence ID" value="NZ_NIHB01000005.1"/>
</dbReference>
<dbReference type="GO" id="GO:0005267">
    <property type="term" value="F:potassium channel activity"/>
    <property type="evidence" value="ECO:0007669"/>
    <property type="project" value="UniProtKB-KW"/>
</dbReference>
<evidence type="ECO:0000256" key="3">
    <source>
        <dbReference type="ARBA" id="ARBA00022448"/>
    </source>
</evidence>
<keyword evidence="11" id="KW-0407">Ion channel</keyword>
<gene>
    <name evidence="14" type="ORF">C8D91_2703</name>
</gene>
<dbReference type="AlphaFoldDB" id="A0A4R6XHG4"/>
<evidence type="ECO:0000256" key="7">
    <source>
        <dbReference type="ARBA" id="ARBA00022958"/>
    </source>
</evidence>
<comment type="catalytic activity">
    <reaction evidence="12">
        <text>K(+)(in) = K(+)(out)</text>
        <dbReference type="Rhea" id="RHEA:29463"/>
        <dbReference type="ChEBI" id="CHEBI:29103"/>
    </reaction>
</comment>
<keyword evidence="3" id="KW-0813">Transport</keyword>
<dbReference type="Proteomes" id="UP000295724">
    <property type="component" value="Unassembled WGS sequence"/>
</dbReference>
<dbReference type="Pfam" id="PF06736">
    <property type="entry name" value="TMEM175"/>
    <property type="match status" value="1"/>
</dbReference>
<evidence type="ECO:0000256" key="1">
    <source>
        <dbReference type="ARBA" id="ARBA00004141"/>
    </source>
</evidence>
<keyword evidence="10 13" id="KW-0472">Membrane</keyword>
<feature type="transmembrane region" description="Helical" evidence="13">
    <location>
        <begin position="211"/>
        <end position="230"/>
    </location>
</feature>
<feature type="transmembrane region" description="Helical" evidence="13">
    <location>
        <begin position="63"/>
        <end position="84"/>
    </location>
</feature>
<feature type="transmembrane region" description="Helical" evidence="13">
    <location>
        <begin position="96"/>
        <end position="124"/>
    </location>
</feature>
<evidence type="ECO:0000256" key="10">
    <source>
        <dbReference type="ARBA" id="ARBA00023136"/>
    </source>
</evidence>
<keyword evidence="8 13" id="KW-1133">Transmembrane helix</keyword>
<name>A0A4R6XHG4_9GAMM</name>
<keyword evidence="4" id="KW-0633">Potassium transport</keyword>
<comment type="subcellular location">
    <subcellularLocation>
        <location evidence="1">Membrane</location>
        <topology evidence="1">Multi-pass membrane protein</topology>
    </subcellularLocation>
</comment>
<feature type="transmembrane region" description="Helical" evidence="13">
    <location>
        <begin position="144"/>
        <end position="166"/>
    </location>
</feature>
<evidence type="ECO:0000256" key="11">
    <source>
        <dbReference type="ARBA" id="ARBA00023303"/>
    </source>
</evidence>
<protein>
    <submittedName>
        <fullName evidence="14">Uncharacterized protein DUF1211</fullName>
    </submittedName>
</protein>
<feature type="transmembrane region" description="Helical" evidence="13">
    <location>
        <begin position="187"/>
        <end position="205"/>
    </location>
</feature>
<comment type="caution">
    <text evidence="14">The sequence shown here is derived from an EMBL/GenBank/DDBJ whole genome shotgun (WGS) entry which is preliminary data.</text>
</comment>
<evidence type="ECO:0000256" key="9">
    <source>
        <dbReference type="ARBA" id="ARBA00023065"/>
    </source>
</evidence>
<dbReference type="GO" id="GO:0015252">
    <property type="term" value="F:proton channel activity"/>
    <property type="evidence" value="ECO:0007669"/>
    <property type="project" value="InterPro"/>
</dbReference>
<dbReference type="GO" id="GO:0016020">
    <property type="term" value="C:membrane"/>
    <property type="evidence" value="ECO:0007669"/>
    <property type="project" value="UniProtKB-SubCell"/>
</dbReference>
<accession>A0A4R6XHG4</accession>
<evidence type="ECO:0000313" key="14">
    <source>
        <dbReference type="EMBL" id="TDR16797.1"/>
    </source>
</evidence>
<comment type="similarity">
    <text evidence="2">Belongs to the TMEM175 family.</text>
</comment>
<dbReference type="OrthoDB" id="7570568at2"/>
<evidence type="ECO:0000256" key="2">
    <source>
        <dbReference type="ARBA" id="ARBA00006920"/>
    </source>
</evidence>
<evidence type="ECO:0000256" key="12">
    <source>
        <dbReference type="ARBA" id="ARBA00034430"/>
    </source>
</evidence>
<keyword evidence="7" id="KW-0630">Potassium</keyword>
<keyword evidence="9" id="KW-0406">Ion transport</keyword>